<dbReference type="RefSeq" id="WP_203671656.1">
    <property type="nucleotide sequence ID" value="NZ_BONJ01000028.1"/>
</dbReference>
<reference evidence="1" key="1">
    <citation type="submission" date="2021-01" db="EMBL/GenBank/DDBJ databases">
        <title>Whole genome shotgun sequence of Catellatospora methionotrophica NBRC 14553.</title>
        <authorList>
            <person name="Komaki H."/>
            <person name="Tamura T."/>
        </authorList>
    </citation>
    <scope>NUCLEOTIDE SEQUENCE</scope>
    <source>
        <strain evidence="1">NBRC 14553</strain>
    </source>
</reference>
<accession>A0A8J3PGG3</accession>
<dbReference type="AlphaFoldDB" id="A0A8J3PGG3"/>
<sequence length="60" mass="6739">MRTLLAAAGGDKRSINWRLEGLERRTGCPHISDEIYWPAGRSWTAEEIIEHVEACTSIAL</sequence>
<comment type="caution">
    <text evidence="1">The sequence shown here is derived from an EMBL/GenBank/DDBJ whole genome shotgun (WGS) entry which is preliminary data.</text>
</comment>
<dbReference type="Proteomes" id="UP000660339">
    <property type="component" value="Unassembled WGS sequence"/>
</dbReference>
<evidence type="ECO:0000313" key="2">
    <source>
        <dbReference type="Proteomes" id="UP000660339"/>
    </source>
</evidence>
<keyword evidence="2" id="KW-1185">Reference proteome</keyword>
<gene>
    <name evidence="1" type="ORF">Cme02nite_50880</name>
</gene>
<dbReference type="EMBL" id="BONJ01000028">
    <property type="protein sequence ID" value="GIG16756.1"/>
    <property type="molecule type" value="Genomic_DNA"/>
</dbReference>
<proteinExistence type="predicted"/>
<evidence type="ECO:0000313" key="1">
    <source>
        <dbReference type="EMBL" id="GIG16756.1"/>
    </source>
</evidence>
<protein>
    <submittedName>
        <fullName evidence="1">Uncharacterized protein</fullName>
    </submittedName>
</protein>
<organism evidence="1 2">
    <name type="scientific">Catellatospora methionotrophica</name>
    <dbReference type="NCBI Taxonomy" id="121620"/>
    <lineage>
        <taxon>Bacteria</taxon>
        <taxon>Bacillati</taxon>
        <taxon>Actinomycetota</taxon>
        <taxon>Actinomycetes</taxon>
        <taxon>Micromonosporales</taxon>
        <taxon>Micromonosporaceae</taxon>
        <taxon>Catellatospora</taxon>
    </lineage>
</organism>
<name>A0A8J3PGG3_9ACTN</name>